<dbReference type="RefSeq" id="WP_286329045.1">
    <property type="nucleotide sequence ID" value="NZ_AP027734.1"/>
</dbReference>
<gene>
    <name evidence="2" type="ORF">GCM10025870_25390</name>
</gene>
<sequence>MPDALGWLPSLVVFGATAIALAAGIVGLRRLGARREARDARAVVAIETDAKARLVRADEAVRDAADEVRFAEAQFGPEAARALAGSVDRARGWLREAFLLQQRLDDAEPDTAAERRSWSERIASLCESAERAVAEASASVSSRRAAERGAAEDAPALRERADRLRARATDAASMLDRLATRFDASALAGAGGALRRAVHDLDSAHSALAEAERRLGERPGAPIADLLGRAEHALGRADAELASVEHVELDLARADDDASAEAARLDAELVDARRERDAAVDPDAASVLAAAIGELSPVLVGRGGRSVNPFADRDRLRAARDRLEVARAGARRADDRLAGARGALPGAIAIAESQIRVAGLALERARSFAGADARTRLAEAERQLGIARRESDPVAALDAARRAAARATDAEALAHFAALHRGGDAPRGARTDYLPPVTRMSAPEVYDASGESR</sequence>
<reference evidence="3" key="1">
    <citation type="journal article" date="2019" name="Int. J. Syst. Evol. Microbiol.">
        <title>The Global Catalogue of Microorganisms (GCM) 10K type strain sequencing project: providing services to taxonomists for standard genome sequencing and annotation.</title>
        <authorList>
            <consortium name="The Broad Institute Genomics Platform"/>
            <consortium name="The Broad Institute Genome Sequencing Center for Infectious Disease"/>
            <person name="Wu L."/>
            <person name="Ma J."/>
        </authorList>
    </citation>
    <scope>NUCLEOTIDE SEQUENCE [LARGE SCALE GENOMIC DNA]</scope>
    <source>
        <strain evidence="3">NBRC 109019</strain>
    </source>
</reference>
<protein>
    <recommendedName>
        <fullName evidence="4">TPM domain-containing protein</fullName>
    </recommendedName>
</protein>
<keyword evidence="1" id="KW-0472">Membrane</keyword>
<keyword evidence="1" id="KW-0812">Transmembrane</keyword>
<dbReference type="EMBL" id="AP027734">
    <property type="protein sequence ID" value="BDZ55466.1"/>
    <property type="molecule type" value="Genomic_DNA"/>
</dbReference>
<keyword evidence="1" id="KW-1133">Transmembrane helix</keyword>
<dbReference type="Proteomes" id="UP001321477">
    <property type="component" value="Chromosome"/>
</dbReference>
<name>A0ABM8H3U5_9MICO</name>
<proteinExistence type="predicted"/>
<feature type="transmembrane region" description="Helical" evidence="1">
    <location>
        <begin position="6"/>
        <end position="28"/>
    </location>
</feature>
<evidence type="ECO:0008006" key="4">
    <source>
        <dbReference type="Google" id="ProtNLM"/>
    </source>
</evidence>
<keyword evidence="3" id="KW-1185">Reference proteome</keyword>
<accession>A0ABM8H3U5</accession>
<evidence type="ECO:0000256" key="1">
    <source>
        <dbReference type="SAM" id="Phobius"/>
    </source>
</evidence>
<evidence type="ECO:0000313" key="2">
    <source>
        <dbReference type="EMBL" id="BDZ55466.1"/>
    </source>
</evidence>
<organism evidence="2 3">
    <name type="scientific">Agromyces marinus</name>
    <dbReference type="NCBI Taxonomy" id="1389020"/>
    <lineage>
        <taxon>Bacteria</taxon>
        <taxon>Bacillati</taxon>
        <taxon>Actinomycetota</taxon>
        <taxon>Actinomycetes</taxon>
        <taxon>Micrococcales</taxon>
        <taxon>Microbacteriaceae</taxon>
        <taxon>Agromyces</taxon>
    </lineage>
</organism>
<evidence type="ECO:0000313" key="3">
    <source>
        <dbReference type="Proteomes" id="UP001321477"/>
    </source>
</evidence>